<organism evidence="1 2">
    <name type="scientific">Populus alba</name>
    <name type="common">White poplar</name>
    <dbReference type="NCBI Taxonomy" id="43335"/>
    <lineage>
        <taxon>Eukaryota</taxon>
        <taxon>Viridiplantae</taxon>
        <taxon>Streptophyta</taxon>
        <taxon>Embryophyta</taxon>
        <taxon>Tracheophyta</taxon>
        <taxon>Spermatophyta</taxon>
        <taxon>Magnoliopsida</taxon>
        <taxon>eudicotyledons</taxon>
        <taxon>Gunneridae</taxon>
        <taxon>Pentapetalae</taxon>
        <taxon>rosids</taxon>
        <taxon>fabids</taxon>
        <taxon>Malpighiales</taxon>
        <taxon>Salicaceae</taxon>
        <taxon>Saliceae</taxon>
        <taxon>Populus</taxon>
    </lineage>
</organism>
<gene>
    <name evidence="1" type="ORF">D5086_003275</name>
</gene>
<sequence length="227" mass="25931">MEQEQQQITKTNDFPSDDHDYLSGFGNTYESESIPGSLPSVDENSPLLLPLRSLRSNRSPAPSFTSPSQTQQRRLVYMRIKGQFGHSPQPFQARWKAKSAEIRVEESAPIDFVEGLYTVCGAGSSFLRHGFAIHMYTANKSWMIVLFAMRCDFLICSHKKEVSLVGVEELWITTWNGGKLQVSPPGEWYSDISFVALSDDKVWKFISNRRYFAESNRHLMSLVTFKF</sequence>
<accession>A0ACC4D5H0</accession>
<keyword evidence="2" id="KW-1185">Reference proteome</keyword>
<evidence type="ECO:0000313" key="1">
    <source>
        <dbReference type="EMBL" id="KAL3612255.1"/>
    </source>
</evidence>
<proteinExistence type="predicted"/>
<dbReference type="EMBL" id="RCHU02000001">
    <property type="protein sequence ID" value="KAL3612255.1"/>
    <property type="molecule type" value="Genomic_DNA"/>
</dbReference>
<protein>
    <submittedName>
        <fullName evidence="1">Uncharacterized protein</fullName>
    </submittedName>
</protein>
<dbReference type="Proteomes" id="UP000309997">
    <property type="component" value="Unassembled WGS sequence"/>
</dbReference>
<reference evidence="1 2" key="1">
    <citation type="journal article" date="2024" name="Plant Biotechnol. J.">
        <title>Genome and CRISPR/Cas9 system of a widespread forest tree (Populus alba) in the world.</title>
        <authorList>
            <person name="Liu Y.J."/>
            <person name="Jiang P.F."/>
            <person name="Han X.M."/>
            <person name="Li X.Y."/>
            <person name="Wang H.M."/>
            <person name="Wang Y.J."/>
            <person name="Wang X.X."/>
            <person name="Zeng Q.Y."/>
        </authorList>
    </citation>
    <scope>NUCLEOTIDE SEQUENCE [LARGE SCALE GENOMIC DNA]</scope>
    <source>
        <strain evidence="2">cv. PAL-ZL1</strain>
    </source>
</reference>
<comment type="caution">
    <text evidence="1">The sequence shown here is derived from an EMBL/GenBank/DDBJ whole genome shotgun (WGS) entry which is preliminary data.</text>
</comment>
<name>A0ACC4D5H0_POPAL</name>
<evidence type="ECO:0000313" key="2">
    <source>
        <dbReference type="Proteomes" id="UP000309997"/>
    </source>
</evidence>